<reference evidence="1" key="2">
    <citation type="journal article" date="2022" name="New Phytol.">
        <title>Evolutionary transition to the ectomycorrhizal habit in the genomes of a hyperdiverse lineage of mushroom-forming fungi.</title>
        <authorList>
            <person name="Looney B."/>
            <person name="Miyauchi S."/>
            <person name="Morin E."/>
            <person name="Drula E."/>
            <person name="Courty P.E."/>
            <person name="Kohler A."/>
            <person name="Kuo A."/>
            <person name="LaButti K."/>
            <person name="Pangilinan J."/>
            <person name="Lipzen A."/>
            <person name="Riley R."/>
            <person name="Andreopoulos W."/>
            <person name="He G."/>
            <person name="Johnson J."/>
            <person name="Nolan M."/>
            <person name="Tritt A."/>
            <person name="Barry K.W."/>
            <person name="Grigoriev I.V."/>
            <person name="Nagy L.G."/>
            <person name="Hibbett D."/>
            <person name="Henrissat B."/>
            <person name="Matheny P.B."/>
            <person name="Labbe J."/>
            <person name="Martin F.M."/>
        </authorList>
    </citation>
    <scope>NUCLEOTIDE SEQUENCE</scope>
    <source>
        <strain evidence="1">EC-137</strain>
    </source>
</reference>
<evidence type="ECO:0000313" key="1">
    <source>
        <dbReference type="EMBL" id="KAI0035491.1"/>
    </source>
</evidence>
<gene>
    <name evidence="1" type="ORF">K488DRAFT_76626</name>
</gene>
<protein>
    <submittedName>
        <fullName evidence="1">PRP1 splicing factor, N-terminal-domain-containing protein</fullName>
    </submittedName>
</protein>
<dbReference type="Proteomes" id="UP000814128">
    <property type="component" value="Unassembled WGS sequence"/>
</dbReference>
<reference evidence="1" key="1">
    <citation type="submission" date="2021-02" db="EMBL/GenBank/DDBJ databases">
        <authorList>
            <consortium name="DOE Joint Genome Institute"/>
            <person name="Ahrendt S."/>
            <person name="Looney B.P."/>
            <person name="Miyauchi S."/>
            <person name="Morin E."/>
            <person name="Drula E."/>
            <person name="Courty P.E."/>
            <person name="Chicoki N."/>
            <person name="Fauchery L."/>
            <person name="Kohler A."/>
            <person name="Kuo A."/>
            <person name="Labutti K."/>
            <person name="Pangilinan J."/>
            <person name="Lipzen A."/>
            <person name="Riley R."/>
            <person name="Andreopoulos W."/>
            <person name="He G."/>
            <person name="Johnson J."/>
            <person name="Barry K.W."/>
            <person name="Grigoriev I.V."/>
            <person name="Nagy L."/>
            <person name="Hibbett D."/>
            <person name="Henrissat B."/>
            <person name="Matheny P.B."/>
            <person name="Labbe J."/>
            <person name="Martin F."/>
        </authorList>
    </citation>
    <scope>NUCLEOTIDE SEQUENCE</scope>
    <source>
        <strain evidence="1">EC-137</strain>
    </source>
</reference>
<keyword evidence="2" id="KW-1185">Reference proteome</keyword>
<evidence type="ECO:0000313" key="2">
    <source>
        <dbReference type="Proteomes" id="UP000814128"/>
    </source>
</evidence>
<dbReference type="EMBL" id="MU273484">
    <property type="protein sequence ID" value="KAI0035491.1"/>
    <property type="molecule type" value="Genomic_DNA"/>
</dbReference>
<proteinExistence type="predicted"/>
<name>A0ACB8QVM5_9AGAM</name>
<comment type="caution">
    <text evidence="1">The sequence shown here is derived from an EMBL/GenBank/DDBJ whole genome shotgun (WGS) entry which is preliminary data.</text>
</comment>
<organism evidence="1 2">
    <name type="scientific">Vararia minispora EC-137</name>
    <dbReference type="NCBI Taxonomy" id="1314806"/>
    <lineage>
        <taxon>Eukaryota</taxon>
        <taxon>Fungi</taxon>
        <taxon>Dikarya</taxon>
        <taxon>Basidiomycota</taxon>
        <taxon>Agaricomycotina</taxon>
        <taxon>Agaricomycetes</taxon>
        <taxon>Russulales</taxon>
        <taxon>Lachnocladiaceae</taxon>
        <taxon>Vararia</taxon>
    </lineage>
</organism>
<accession>A0ACB8QVM5</accession>
<sequence length="920" mass="101958">MASNKQNKLAFLSMPAPASYVAGLGRGASGFTTRSDIGPAREGPSAEVIAEAQARRGEEPDYDPEQFQDPDNEVGLFAGTTYEADDEEADKIYEEVDRNMDARRRARREAREEAELAKHRAERPKLQQQFADLKRGLSAVTDAEWESIPEVGNLTRKKRKRDERSFVVPDSILVGDRARGEYENALDPMQQETGGLVTPADGTMTDIVKFGQARDKFLSVRLDQVSGTSTTSGSATSVDPKGYLTSLDSVVIKSDAEIGDIKRARMLFESLVKSNPKHAPGWIAAAALEEHAGRMVQARKLIKQGCEHCPKSEDVWLEAARLHNNHDAKVVLANAVQHVSQSVKIWLAAADLEHDTAAKKRVLRKALEHIPNSVRLWKETVNLESSAADARILLARAVEVLPLAVELWLALARLETPERAKTVLNKARKAIPTSHDIWIAAGRLLEQEAYAAEGEQDREKALAQVDKTIEAGVAQLRKHQVLLTREQWLREAERAEGEGAPRTSEAIVKATVAMDVEDEDRLSTWVGDAEAAEERGRVGTARAILAYALRVFPDRRELWRRAADLEKARGTAAALDSILERAVHCVPQAEVLWLMWAKEKWQTGDVPAARAVLEHAFVANPESEQIWLAAVKIEAENGELGVARELLVRARTVADTERIWMKSAVFERQQGQLDTAFQTVATALAKYPKFAKLYMIQGQLHEQRGDVAAARAAYAAGVKAVPKDVTLWVLASRLEEADGKSIRARAILDRARLVNPKNDVLWAEAVGVEERAGGVAQAKTMLARGLQECPDSGALWTLAIWAEPRPARKARSIDALKKAQDDPLVICTVARLFWAERKVEKARVWFGRAVGANADIGDCWAWWLKFERQHGTKEHQDEVITRATAAEPHHGQVWPAVVKDDRNRGKKIAEVLEIVMAQLK</sequence>